<evidence type="ECO:0000313" key="2">
    <source>
        <dbReference type="EMBL" id="CAK8679856.1"/>
    </source>
</evidence>
<dbReference type="Pfam" id="PF03445">
    <property type="entry name" value="DUF294"/>
    <property type="match status" value="1"/>
</dbReference>
<comment type="caution">
    <text evidence="2">The sequence shown here is derived from an EMBL/GenBank/DDBJ whole genome shotgun (WGS) entry which is preliminary data.</text>
</comment>
<dbReference type="SUPFAM" id="SSF81301">
    <property type="entry name" value="Nucleotidyltransferase"/>
    <property type="match status" value="1"/>
</dbReference>
<protein>
    <recommendedName>
        <fullName evidence="1">Protein-PII uridylyltransferase N-terminal domain-containing protein</fullName>
    </recommendedName>
</protein>
<accession>A0ABP0FJP1</accession>
<dbReference type="InterPro" id="IPR005105">
    <property type="entry name" value="GlnD_Uridyltrans_N"/>
</dbReference>
<dbReference type="Proteomes" id="UP001642483">
    <property type="component" value="Unassembled WGS sequence"/>
</dbReference>
<sequence>MTCASASDADRMWQRQRELARQLRTVCDDEGKETDTIKSASIFNEMGSLYSMKSPDKISLIRSAALLNAAVIRQPSNKKYEKDLKKLCHDILATAKVEQLDTDLVTISCDVMKLINGMRKKTKERLNGLPKISYDMTASEKKRLETRVVSKMQSLQDFITEKYTEIMRYISRKCERIMGGAPCKFSITGMGSLARGEITPYSDFEHCILLKEGVQYRENYQSILEYLRWFSVIFNVIVVNLQETIVPCVNIPSLADPKKTDGSSWLFDVPTKCGISFDGMKFFACKMPLGRTEKTQQKPWTTELIRSKNKKGHFMELMPVLQEDLENLEVLSSIYHAESKKKLDIKRVVYRSSTLFVAALTSLHAVVEGSTFSAINQMLENKLITEETAHLLSYAVAASCQVRLLVYMKEQSQDDHINKDMPQQTLIGFLGEWGAVSLFQIADALNKAFIKAEVVCKAVLCISSKADREFSILSFFGLYDRFLAQYQRYLKFRPANVSSSEDIFIKESAATAYYMKDQFENSLSIHRWLEGQVTKNSFITLSVMNGIARCLYQLGEKSESRRYTEEVKLKVSQKSKLGDDEKQKVLETIHNMDEAEHGHGLSMLGGLLDMVDLHLHVNVDDKPKEKLEKANALEVWAFGLVELGDHDSAMVYATKALKVFAEQNLTEKKAASQSEIYLWPYYVISTAHVKNKVGPRYVRHSTARDIC</sequence>
<dbReference type="EMBL" id="CAWYQH010000068">
    <property type="protein sequence ID" value="CAK8679856.1"/>
    <property type="molecule type" value="Genomic_DNA"/>
</dbReference>
<evidence type="ECO:0000259" key="1">
    <source>
        <dbReference type="Pfam" id="PF03445"/>
    </source>
</evidence>
<reference evidence="2 3" key="1">
    <citation type="submission" date="2024-02" db="EMBL/GenBank/DDBJ databases">
        <authorList>
            <person name="Daric V."/>
            <person name="Darras S."/>
        </authorList>
    </citation>
    <scope>NUCLEOTIDE SEQUENCE [LARGE SCALE GENOMIC DNA]</scope>
</reference>
<keyword evidence="3" id="KW-1185">Reference proteome</keyword>
<dbReference type="InterPro" id="IPR043519">
    <property type="entry name" value="NT_sf"/>
</dbReference>
<name>A0ABP0FJP1_CLALP</name>
<organism evidence="2 3">
    <name type="scientific">Clavelina lepadiformis</name>
    <name type="common">Light-bulb sea squirt</name>
    <name type="synonym">Ascidia lepadiformis</name>
    <dbReference type="NCBI Taxonomy" id="159417"/>
    <lineage>
        <taxon>Eukaryota</taxon>
        <taxon>Metazoa</taxon>
        <taxon>Chordata</taxon>
        <taxon>Tunicata</taxon>
        <taxon>Ascidiacea</taxon>
        <taxon>Aplousobranchia</taxon>
        <taxon>Clavelinidae</taxon>
        <taxon>Clavelina</taxon>
    </lineage>
</organism>
<gene>
    <name evidence="2" type="ORF">CVLEPA_LOCUS10103</name>
</gene>
<proteinExistence type="predicted"/>
<evidence type="ECO:0000313" key="3">
    <source>
        <dbReference type="Proteomes" id="UP001642483"/>
    </source>
</evidence>
<feature type="domain" description="Protein-PII uridylyltransferase N-terminal" evidence="1">
    <location>
        <begin position="150"/>
        <end position="218"/>
    </location>
</feature>
<dbReference type="PANTHER" id="PTHR19959">
    <property type="entry name" value="KINESIN LIGHT CHAIN"/>
    <property type="match status" value="1"/>
</dbReference>
<dbReference type="PANTHER" id="PTHR19959:SF119">
    <property type="entry name" value="FUNGAL LIPASE-LIKE DOMAIN-CONTAINING PROTEIN"/>
    <property type="match status" value="1"/>
</dbReference>